<evidence type="ECO:0000259" key="2">
    <source>
        <dbReference type="Pfam" id="PF01370"/>
    </source>
</evidence>
<dbReference type="SUPFAM" id="SSF51735">
    <property type="entry name" value="NAD(P)-binding Rossmann-fold domains"/>
    <property type="match status" value="1"/>
</dbReference>
<protein>
    <submittedName>
        <fullName evidence="3">NAD(P)-dependent oxidoreductase</fullName>
    </submittedName>
</protein>
<dbReference type="AlphaFoldDB" id="A0A399D464"/>
<dbReference type="EMBL" id="QWET01000003">
    <property type="protein sequence ID" value="RIH66439.1"/>
    <property type="molecule type" value="Genomic_DNA"/>
</dbReference>
<comment type="caution">
    <text evidence="3">The sequence shown here is derived from an EMBL/GenBank/DDBJ whole genome shotgun (WGS) entry which is preliminary data.</text>
</comment>
<dbReference type="OrthoDB" id="9801773at2"/>
<comment type="similarity">
    <text evidence="1">Belongs to the NAD(P)-dependent epimerase/dehydratase family.</text>
</comment>
<evidence type="ECO:0000256" key="1">
    <source>
        <dbReference type="ARBA" id="ARBA00007637"/>
    </source>
</evidence>
<dbReference type="InterPro" id="IPR036291">
    <property type="entry name" value="NAD(P)-bd_dom_sf"/>
</dbReference>
<feature type="domain" description="NAD-dependent epimerase/dehydratase" evidence="2">
    <location>
        <begin position="8"/>
        <end position="230"/>
    </location>
</feature>
<reference evidence="3 4" key="1">
    <citation type="journal article" date="2015" name="Int. J. Syst. Evol. Microbiol.">
        <title>Mariniphaga sediminis sp. nov., isolated from coastal sediment.</title>
        <authorList>
            <person name="Wang F.Q."/>
            <person name="Shen Q.Y."/>
            <person name="Chen G.J."/>
            <person name="Du Z.J."/>
        </authorList>
    </citation>
    <scope>NUCLEOTIDE SEQUENCE [LARGE SCALE GENOMIC DNA]</scope>
    <source>
        <strain evidence="3 4">SY21</strain>
    </source>
</reference>
<dbReference type="RefSeq" id="WP_119349026.1">
    <property type="nucleotide sequence ID" value="NZ_QWET01000003.1"/>
</dbReference>
<dbReference type="PANTHER" id="PTHR43000">
    <property type="entry name" value="DTDP-D-GLUCOSE 4,6-DEHYDRATASE-RELATED"/>
    <property type="match status" value="1"/>
</dbReference>
<gene>
    <name evidence="3" type="ORF">D1164_05935</name>
</gene>
<accession>A0A399D464</accession>
<sequence length="311" mass="35334">MNNLQRNIWIFGATGFIGQALFEHLAANTPHRLFLLLHRKTLFRKYEGYNTFMGSLSDFDDSLFERYPPDVIFHLARFSGSNTLTRRLASLKGAKANQRLVEVLKGLDKPPVVVYVSGSLMYGSQKESTFATEDFPLTPTAYAEYYIRGELPWIQAQEKGTLDIRFARPGWIVGSSSWFREFFWNYYLKTGNVPYYGDGSQLMSVVSLPDCARLIARLAAKGAQRQNLNIFSMAPLSQKMFSEMLAGKLNAATVRIPKQDLFRRYGKTVASALTSSTPLATLYPEWYEDFQPLTPDLDTVFDDVLAHLKNK</sequence>
<keyword evidence="4" id="KW-1185">Reference proteome</keyword>
<dbReference type="InterPro" id="IPR001509">
    <property type="entry name" value="Epimerase_deHydtase"/>
</dbReference>
<dbReference type="Proteomes" id="UP000266441">
    <property type="component" value="Unassembled WGS sequence"/>
</dbReference>
<dbReference type="Pfam" id="PF01370">
    <property type="entry name" value="Epimerase"/>
    <property type="match status" value="1"/>
</dbReference>
<name>A0A399D464_9BACT</name>
<evidence type="ECO:0000313" key="3">
    <source>
        <dbReference type="EMBL" id="RIH66439.1"/>
    </source>
</evidence>
<evidence type="ECO:0000313" key="4">
    <source>
        <dbReference type="Proteomes" id="UP000266441"/>
    </source>
</evidence>
<proteinExistence type="inferred from homology"/>
<organism evidence="3 4">
    <name type="scientific">Mariniphaga sediminis</name>
    <dbReference type="NCBI Taxonomy" id="1628158"/>
    <lineage>
        <taxon>Bacteria</taxon>
        <taxon>Pseudomonadati</taxon>
        <taxon>Bacteroidota</taxon>
        <taxon>Bacteroidia</taxon>
        <taxon>Marinilabiliales</taxon>
        <taxon>Prolixibacteraceae</taxon>
        <taxon>Mariniphaga</taxon>
    </lineage>
</organism>
<dbReference type="Gene3D" id="3.40.50.720">
    <property type="entry name" value="NAD(P)-binding Rossmann-like Domain"/>
    <property type="match status" value="1"/>
</dbReference>